<evidence type="ECO:0000313" key="8">
    <source>
        <dbReference type="Proteomes" id="UP000887565"/>
    </source>
</evidence>
<evidence type="ECO:0000256" key="3">
    <source>
        <dbReference type="ARBA" id="ARBA00022448"/>
    </source>
</evidence>
<evidence type="ECO:0000256" key="2">
    <source>
        <dbReference type="ARBA" id="ARBA00006148"/>
    </source>
</evidence>
<dbReference type="InterPro" id="IPR050746">
    <property type="entry name" value="DAACS"/>
</dbReference>
<dbReference type="PANTHER" id="PTHR11958:SF63">
    <property type="entry name" value="AMINO ACID TRANSPORTER"/>
    <property type="match status" value="1"/>
</dbReference>
<keyword evidence="6 7" id="KW-0472">Membrane</keyword>
<dbReference type="Gene3D" id="1.10.3860.10">
    <property type="entry name" value="Sodium:dicarboxylate symporter"/>
    <property type="match status" value="1"/>
</dbReference>
<name>A0A915IIW6_ROMCU</name>
<feature type="transmembrane region" description="Helical" evidence="7">
    <location>
        <begin position="60"/>
        <end position="79"/>
    </location>
</feature>
<dbReference type="AlphaFoldDB" id="A0A915IIW6"/>
<protein>
    <recommendedName>
        <fullName evidence="7">Amino acid transporter</fullName>
    </recommendedName>
</protein>
<dbReference type="GO" id="GO:0015501">
    <property type="term" value="F:glutamate:sodium symporter activity"/>
    <property type="evidence" value="ECO:0007669"/>
    <property type="project" value="TreeGrafter"/>
</dbReference>
<dbReference type="SUPFAM" id="SSF118215">
    <property type="entry name" value="Proton glutamate symport protein"/>
    <property type="match status" value="1"/>
</dbReference>
<keyword evidence="5 7" id="KW-1133">Transmembrane helix</keyword>
<organism evidence="8 9">
    <name type="scientific">Romanomermis culicivorax</name>
    <name type="common">Nematode worm</name>
    <dbReference type="NCBI Taxonomy" id="13658"/>
    <lineage>
        <taxon>Eukaryota</taxon>
        <taxon>Metazoa</taxon>
        <taxon>Ecdysozoa</taxon>
        <taxon>Nematoda</taxon>
        <taxon>Enoplea</taxon>
        <taxon>Dorylaimia</taxon>
        <taxon>Mermithida</taxon>
        <taxon>Mermithoidea</taxon>
        <taxon>Mermithidae</taxon>
        <taxon>Romanomermis</taxon>
    </lineage>
</organism>
<dbReference type="WBParaSite" id="nRc.2.0.1.t14001-RA">
    <property type="protein sequence ID" value="nRc.2.0.1.t14001-RA"/>
    <property type="gene ID" value="nRc.2.0.1.g14001"/>
</dbReference>
<keyword evidence="7" id="KW-0769">Symport</keyword>
<comment type="similarity">
    <text evidence="2 7">Belongs to the dicarboxylate/amino acid:cation symporter (DAACS) (TC 2.A.23) family.</text>
</comment>
<keyword evidence="3 7" id="KW-0813">Transport</keyword>
<dbReference type="PRINTS" id="PR00173">
    <property type="entry name" value="EDTRNSPORT"/>
</dbReference>
<evidence type="ECO:0000256" key="6">
    <source>
        <dbReference type="ARBA" id="ARBA00023136"/>
    </source>
</evidence>
<dbReference type="InterPro" id="IPR036458">
    <property type="entry name" value="Na:dicarbo_symporter_sf"/>
</dbReference>
<dbReference type="GO" id="GO:0005886">
    <property type="term" value="C:plasma membrane"/>
    <property type="evidence" value="ECO:0007669"/>
    <property type="project" value="TreeGrafter"/>
</dbReference>
<evidence type="ECO:0000256" key="7">
    <source>
        <dbReference type="RuleBase" id="RU361216"/>
    </source>
</evidence>
<evidence type="ECO:0000256" key="5">
    <source>
        <dbReference type="ARBA" id="ARBA00022989"/>
    </source>
</evidence>
<reference evidence="9" key="1">
    <citation type="submission" date="2022-11" db="UniProtKB">
        <authorList>
            <consortium name="WormBaseParasite"/>
        </authorList>
    </citation>
    <scope>IDENTIFICATION</scope>
</reference>
<dbReference type="GO" id="GO:0005313">
    <property type="term" value="F:L-glutamate transmembrane transporter activity"/>
    <property type="evidence" value="ECO:0007669"/>
    <property type="project" value="TreeGrafter"/>
</dbReference>
<dbReference type="PANTHER" id="PTHR11958">
    <property type="entry name" value="SODIUM/DICARBOXYLATE SYMPORTER-RELATED"/>
    <property type="match status" value="1"/>
</dbReference>
<keyword evidence="8" id="KW-1185">Reference proteome</keyword>
<dbReference type="Pfam" id="PF00375">
    <property type="entry name" value="SDF"/>
    <property type="match status" value="1"/>
</dbReference>
<keyword evidence="4 7" id="KW-0812">Transmembrane</keyword>
<comment type="caution">
    <text evidence="7">Lacks conserved residue(s) required for the propagation of feature annotation.</text>
</comment>
<comment type="subcellular location">
    <subcellularLocation>
        <location evidence="1 7">Membrane</location>
        <topology evidence="1 7">Multi-pass membrane protein</topology>
    </subcellularLocation>
</comment>
<dbReference type="InterPro" id="IPR001991">
    <property type="entry name" value="Na-dicarboxylate_symporter"/>
</dbReference>
<dbReference type="GO" id="GO:0015175">
    <property type="term" value="F:neutral L-amino acid transmembrane transporter activity"/>
    <property type="evidence" value="ECO:0007669"/>
    <property type="project" value="TreeGrafter"/>
</dbReference>
<evidence type="ECO:0000313" key="9">
    <source>
        <dbReference type="WBParaSite" id="nRc.2.0.1.t14001-RA"/>
    </source>
</evidence>
<dbReference type="Proteomes" id="UP000887565">
    <property type="component" value="Unplaced"/>
</dbReference>
<proteinExistence type="inferred from homology"/>
<evidence type="ECO:0000256" key="4">
    <source>
        <dbReference type="ARBA" id="ARBA00022692"/>
    </source>
</evidence>
<accession>A0A915IIW6</accession>
<evidence type="ECO:0000256" key="1">
    <source>
        <dbReference type="ARBA" id="ARBA00004141"/>
    </source>
</evidence>
<sequence length="106" mass="11803">MSSISNENIITACTHSTKTCTIYENRTTREKLSNDIAIKLTTDDLEAYDGVPITGESKGMNILGLIIFSMVLGVVISIMEEEGRPLRKFFKALESAMMKIISLVIW</sequence>